<dbReference type="RefSeq" id="WP_281247268.1">
    <property type="nucleotide sequence ID" value="NZ_FNPH01000004.1"/>
</dbReference>
<dbReference type="InterPro" id="IPR050237">
    <property type="entry name" value="ATP-dep_AMP-bd_enzyme"/>
</dbReference>
<evidence type="ECO:0000313" key="4">
    <source>
        <dbReference type="Proteomes" id="UP000242415"/>
    </source>
</evidence>
<evidence type="ECO:0000259" key="2">
    <source>
        <dbReference type="Pfam" id="PF00501"/>
    </source>
</evidence>
<dbReference type="AlphaFoldDB" id="A0A1H3PAS5"/>
<sequence length="357" mass="38536">MHHSQLRTVAAIPAFHASRRPTATALVCQGRALDYAALHRESNRAGHALRAAGLRPGARVAYLGRESEHYYEILFGCAKSGTVLVPVNWRLTAAEVRHILADSGTELLFVEREFHDSVARIRDELPDLRHLVVTDRDGEPGAGYRAWAATGSDDELDAGTGPDDPIAQIYTSGTTGLPKGVVLAQRSFFAVRDLLAAHGLDWIDWRAGDVSLVAVPGFHIGGLWWALQGLSAGVTNVVMRMFADGDAVDLIREHRVTTTCMVPAMLQMVLAEPRVGPADFASLRKVVYGGSPISESLLGSCLATMRCEFAQIYGLTETGKHRGLPAAGRARRGRVPPTGGRSAVPGGRGADRRPRRR</sequence>
<dbReference type="EMBL" id="FNPH01000004">
    <property type="protein sequence ID" value="SDY98244.1"/>
    <property type="molecule type" value="Genomic_DNA"/>
</dbReference>
<name>A0A1H3PAS5_9ACTN</name>
<dbReference type="Pfam" id="PF00501">
    <property type="entry name" value="AMP-binding"/>
    <property type="match status" value="1"/>
</dbReference>
<evidence type="ECO:0000313" key="3">
    <source>
        <dbReference type="EMBL" id="SDY98244.1"/>
    </source>
</evidence>
<evidence type="ECO:0000256" key="1">
    <source>
        <dbReference type="SAM" id="MobiDB-lite"/>
    </source>
</evidence>
<reference evidence="4" key="1">
    <citation type="submission" date="2016-10" db="EMBL/GenBank/DDBJ databases">
        <authorList>
            <person name="Varghese N."/>
            <person name="Submissions S."/>
        </authorList>
    </citation>
    <scope>NUCLEOTIDE SEQUENCE [LARGE SCALE GENOMIC DNA]</scope>
    <source>
        <strain evidence="4">DSM 45245</strain>
    </source>
</reference>
<keyword evidence="4" id="KW-1185">Reference proteome</keyword>
<gene>
    <name evidence="3" type="ORF">SAMN05444365_104423</name>
</gene>
<feature type="region of interest" description="Disordered" evidence="1">
    <location>
        <begin position="323"/>
        <end position="357"/>
    </location>
</feature>
<proteinExistence type="predicted"/>
<dbReference type="PANTHER" id="PTHR43767:SF1">
    <property type="entry name" value="NONRIBOSOMAL PEPTIDE SYNTHASE PES1 (EUROFUNG)-RELATED"/>
    <property type="match status" value="1"/>
</dbReference>
<accession>A0A1H3PAS5</accession>
<dbReference type="PANTHER" id="PTHR43767">
    <property type="entry name" value="LONG-CHAIN-FATTY-ACID--COA LIGASE"/>
    <property type="match status" value="1"/>
</dbReference>
<dbReference type="Proteomes" id="UP000242415">
    <property type="component" value="Unassembled WGS sequence"/>
</dbReference>
<dbReference type="InterPro" id="IPR042099">
    <property type="entry name" value="ANL_N_sf"/>
</dbReference>
<feature type="domain" description="AMP-dependent synthetase/ligase" evidence="2">
    <location>
        <begin position="16"/>
        <end position="321"/>
    </location>
</feature>
<dbReference type="SUPFAM" id="SSF56801">
    <property type="entry name" value="Acetyl-CoA synthetase-like"/>
    <property type="match status" value="1"/>
</dbReference>
<dbReference type="STRING" id="405436.SAMN05444365_104423"/>
<protein>
    <submittedName>
        <fullName evidence="3">Long-chain acyl-CoA synthetase</fullName>
    </submittedName>
</protein>
<organism evidence="3 4">
    <name type="scientific">Micromonospora pattaloongensis</name>
    <dbReference type="NCBI Taxonomy" id="405436"/>
    <lineage>
        <taxon>Bacteria</taxon>
        <taxon>Bacillati</taxon>
        <taxon>Actinomycetota</taxon>
        <taxon>Actinomycetes</taxon>
        <taxon>Micromonosporales</taxon>
        <taxon>Micromonosporaceae</taxon>
        <taxon>Micromonospora</taxon>
    </lineage>
</organism>
<dbReference type="InterPro" id="IPR000873">
    <property type="entry name" value="AMP-dep_synth/lig_dom"/>
</dbReference>
<dbReference type="Gene3D" id="3.40.50.12780">
    <property type="entry name" value="N-terminal domain of ligase-like"/>
    <property type="match status" value="1"/>
</dbReference>